<dbReference type="WBParaSite" id="EEL_0000878601-mRNA-1">
    <property type="protein sequence ID" value="EEL_0000878601-mRNA-1"/>
    <property type="gene ID" value="EEL_0000878601"/>
</dbReference>
<protein>
    <submittedName>
        <fullName evidence="2">Mediator of RNA polymerase II transcription subunit 23</fullName>
    </submittedName>
</protein>
<sequence length="371" mass="41788">MMMWQFLKESAHVPTNDGSHRLLIECVMLCSTFLSIISALYPKVKGEISSSATVFGITDDDIYVKLLLSLIHSNGYSDILSLLIRHTGTVDALPWFIELDSNAIAVPIIVYIDIILEVGETLYQLGCKKRGNEADGTLSEKSPIMITAAPAAIQQLAVRIYSMISSECNSPATIATSVVSIANHREEIDVTQLLTTSLFQLWFLLLKRETYEAVKCIEDSEICLRLIHIVMTMMAQTEKVISANVESSKLKATEKRTRNFLHFLIEVIGYFATASERAKMFCVLGWQRSLLMQLASLPLGYFSNRELMAVLMPTLIAICYQNPMAIDLIRPSLSAKTFAMYFESVQYEQLPEPARFPKKFWSDAIKYFRSC</sequence>
<dbReference type="AlphaFoldDB" id="A0A0R3S260"/>
<accession>A0A0R3S260</accession>
<dbReference type="Proteomes" id="UP000050640">
    <property type="component" value="Unplaced"/>
</dbReference>
<reference evidence="2" key="1">
    <citation type="submission" date="2017-02" db="UniProtKB">
        <authorList>
            <consortium name="WormBaseParasite"/>
        </authorList>
    </citation>
    <scope>IDENTIFICATION</scope>
</reference>
<evidence type="ECO:0000313" key="1">
    <source>
        <dbReference type="Proteomes" id="UP000050640"/>
    </source>
</evidence>
<dbReference type="PANTHER" id="PTHR31434:SF2">
    <property type="entry name" value="S PHASE CYCLIN A-ASSOCIATED PROTEIN IN THE ENDOPLASMIC RETICULUM"/>
    <property type="match status" value="1"/>
</dbReference>
<evidence type="ECO:0000313" key="2">
    <source>
        <dbReference type="WBParaSite" id="EEL_0000878601-mRNA-1"/>
    </source>
</evidence>
<proteinExistence type="predicted"/>
<keyword evidence="1" id="KW-1185">Reference proteome</keyword>
<name>A0A0R3S260_9BILA</name>
<dbReference type="PANTHER" id="PTHR31434">
    <property type="entry name" value="S PHASE CYCLIN A-ASSOCIATED PROTEIN IN THE ENDOPLASMIC RETICULUM"/>
    <property type="match status" value="1"/>
</dbReference>
<organism evidence="1 2">
    <name type="scientific">Elaeophora elaphi</name>
    <dbReference type="NCBI Taxonomy" id="1147741"/>
    <lineage>
        <taxon>Eukaryota</taxon>
        <taxon>Metazoa</taxon>
        <taxon>Ecdysozoa</taxon>
        <taxon>Nematoda</taxon>
        <taxon>Chromadorea</taxon>
        <taxon>Rhabditida</taxon>
        <taxon>Spirurina</taxon>
        <taxon>Spiruromorpha</taxon>
        <taxon>Filarioidea</taxon>
        <taxon>Onchocercidae</taxon>
        <taxon>Elaeophora</taxon>
    </lineage>
</organism>